<dbReference type="Pfam" id="PF00994">
    <property type="entry name" value="MoCF_biosynth"/>
    <property type="match status" value="1"/>
</dbReference>
<reference evidence="2 3" key="1">
    <citation type="submission" date="2020-08" db="EMBL/GenBank/DDBJ databases">
        <title>Genome sequencing of Purple Non-Sulfur Bacteria from various extreme environments.</title>
        <authorList>
            <person name="Mayer M."/>
        </authorList>
    </citation>
    <scope>NUCLEOTIDE SEQUENCE [LARGE SCALE GENOMIC DNA]</scope>
    <source>
        <strain evidence="2 3">JA135</strain>
    </source>
</reference>
<evidence type="ECO:0000313" key="3">
    <source>
        <dbReference type="Proteomes" id="UP000555728"/>
    </source>
</evidence>
<dbReference type="InterPro" id="IPR050101">
    <property type="entry name" value="CinA"/>
</dbReference>
<dbReference type="PANTHER" id="PTHR13939:SF0">
    <property type="entry name" value="NMN AMIDOHYDROLASE-LIKE PROTEIN YFAY"/>
    <property type="match status" value="1"/>
</dbReference>
<dbReference type="Pfam" id="PF24102">
    <property type="entry name" value="FLAD1_M"/>
    <property type="match status" value="1"/>
</dbReference>
<evidence type="ECO:0000259" key="1">
    <source>
        <dbReference type="SMART" id="SM00852"/>
    </source>
</evidence>
<gene>
    <name evidence="2" type="ORF">GGD88_002280</name>
</gene>
<accession>A0A7W6S0E2</accession>
<dbReference type="Gene3D" id="3.40.980.10">
    <property type="entry name" value="MoaB/Mog-like domain"/>
    <property type="match status" value="1"/>
</dbReference>
<dbReference type="CDD" id="cd00885">
    <property type="entry name" value="cinA"/>
    <property type="match status" value="1"/>
</dbReference>
<dbReference type="PANTHER" id="PTHR13939">
    <property type="entry name" value="NICOTINAMIDE-NUCLEOTIDE AMIDOHYDROLASE PNCC"/>
    <property type="match status" value="1"/>
</dbReference>
<name>A0A7W6S0E2_9PROT</name>
<comment type="caution">
    <text evidence="2">The sequence shown here is derived from an EMBL/GenBank/DDBJ whole genome shotgun (WGS) entry which is preliminary data.</text>
</comment>
<proteinExistence type="predicted"/>
<keyword evidence="3" id="KW-1185">Reference proteome</keyword>
<evidence type="ECO:0000313" key="2">
    <source>
        <dbReference type="EMBL" id="MBB4286548.1"/>
    </source>
</evidence>
<dbReference type="SMART" id="SM00852">
    <property type="entry name" value="MoCF_biosynth"/>
    <property type="match status" value="1"/>
</dbReference>
<sequence length="257" mass="26629">MTSLASPESTPTAALVIIGNEILSGRTQDSNAQVLAQRLGALGIPLREIRVVPDDQAAIVAAVNTLRARETYVFTTGGIGPTHDDITAASIAAAFDRPLIRHPEAVRIMTAHYGDALNGARLKMAETPEGATLIDNPVSAAPGFRVENVFVLAGVPAIMRAMFESLASDLTGGPPILSRAVTAAVREGQVAASLAAIQARWPQVDIGSYPWARGGALGTTLVARGTDRAVLEAVVTDLVAMIEDLGYAATILESGAA</sequence>
<dbReference type="InterPro" id="IPR056596">
    <property type="entry name" value="FLAD1_M"/>
</dbReference>
<feature type="domain" description="MoaB/Mog" evidence="1">
    <location>
        <begin position="14"/>
        <end position="173"/>
    </location>
</feature>
<dbReference type="InterPro" id="IPR001453">
    <property type="entry name" value="MoaB/Mog_dom"/>
</dbReference>
<protein>
    <submittedName>
        <fullName evidence="2">Molybdenum cofactor synthesis domain-containing protein</fullName>
    </submittedName>
</protein>
<dbReference type="Proteomes" id="UP000555728">
    <property type="component" value="Unassembled WGS sequence"/>
</dbReference>
<organism evidence="2 3">
    <name type="scientific">Roseospira goensis</name>
    <dbReference type="NCBI Taxonomy" id="391922"/>
    <lineage>
        <taxon>Bacteria</taxon>
        <taxon>Pseudomonadati</taxon>
        <taxon>Pseudomonadota</taxon>
        <taxon>Alphaproteobacteria</taxon>
        <taxon>Rhodospirillales</taxon>
        <taxon>Rhodospirillaceae</taxon>
        <taxon>Roseospira</taxon>
    </lineage>
</organism>
<dbReference type="RefSeq" id="WP_184435484.1">
    <property type="nucleotide sequence ID" value="NZ_JACIGI010000017.1"/>
</dbReference>
<dbReference type="EMBL" id="JACIGI010000017">
    <property type="protein sequence ID" value="MBB4286548.1"/>
    <property type="molecule type" value="Genomic_DNA"/>
</dbReference>
<dbReference type="InterPro" id="IPR036425">
    <property type="entry name" value="MoaB/Mog-like_dom_sf"/>
</dbReference>
<dbReference type="AlphaFoldDB" id="A0A7W6S0E2"/>
<dbReference type="SUPFAM" id="SSF53218">
    <property type="entry name" value="Molybdenum cofactor biosynthesis proteins"/>
    <property type="match status" value="1"/>
</dbReference>